<organism evidence="2 3">
    <name type="scientific">Chondromyces crocatus</name>
    <dbReference type="NCBI Taxonomy" id="52"/>
    <lineage>
        <taxon>Bacteria</taxon>
        <taxon>Pseudomonadati</taxon>
        <taxon>Myxococcota</taxon>
        <taxon>Polyangia</taxon>
        <taxon>Polyangiales</taxon>
        <taxon>Polyangiaceae</taxon>
        <taxon>Chondromyces</taxon>
    </lineage>
</organism>
<evidence type="ECO:0000313" key="2">
    <source>
        <dbReference type="EMBL" id="AKT38614.1"/>
    </source>
</evidence>
<dbReference type="OrthoDB" id="5502650at2"/>
<evidence type="ECO:0000256" key="1">
    <source>
        <dbReference type="SAM" id="Phobius"/>
    </source>
</evidence>
<name>A0A0K1ECQ0_CHOCO</name>
<dbReference type="Proteomes" id="UP000067626">
    <property type="component" value="Chromosome"/>
</dbReference>
<protein>
    <submittedName>
        <fullName evidence="2">Uncharacterized protein</fullName>
    </submittedName>
</protein>
<proteinExistence type="predicted"/>
<keyword evidence="1" id="KW-0472">Membrane</keyword>
<reference evidence="2 3" key="1">
    <citation type="submission" date="2015-07" db="EMBL/GenBank/DDBJ databases">
        <title>Genome analysis of myxobacterium Chondromyces crocatus Cm c5 reveals a high potential for natural compound synthesis and the genetic basis for the loss of fruiting body formation.</title>
        <authorList>
            <person name="Zaburannyi N."/>
            <person name="Bunk B."/>
            <person name="Maier J."/>
            <person name="Overmann J."/>
            <person name="Mueller R."/>
        </authorList>
    </citation>
    <scope>NUCLEOTIDE SEQUENCE [LARGE SCALE GENOMIC DNA]</scope>
    <source>
        <strain evidence="2 3">Cm c5</strain>
    </source>
</reference>
<sequence>MLVECRFCGAPLDVSGTTPLVKCRYCEKTSQLRSLRTMVPRTPPNWTPPPQWTPPPHLHFPTTKPLAYHHDFVRMQYVVVLGVMLLALVVGLLSSGGTSKKRPHRGVKRETILSTPMRGGCVVAEASTHVSPDAKGEIHVEVDDDLVPRMTFQCSPEKVEPLQRISIHLRDARKHDARIQTRLRALFGRRFLQSSLSWEGASVQWLPELGLLTVDVKRTLDDGSENPHRVQQIEALWGLAKELAFQAPATLDPQTVRDYLGGGYALSALATLDPKTPVERSVSTLSARFRGLHTRTLGDLHGFVEEEQRLAIDHPWFGLATLRWDGRPGSPLKTISLFPPTLLQGVYVQRGAIDCLTRLLGPPEAPSSRKSFSGQGAVFTWPGEGNYSVAALETSLVIDARAASSAGFQRILNGLSACGQPVR</sequence>
<dbReference type="RefSeq" id="WP_050430822.1">
    <property type="nucleotide sequence ID" value="NZ_CP012159.1"/>
</dbReference>
<feature type="transmembrane region" description="Helical" evidence="1">
    <location>
        <begin position="75"/>
        <end position="95"/>
    </location>
</feature>
<accession>A0A0K1ECQ0</accession>
<dbReference type="KEGG" id="ccro:CMC5_027610"/>
<keyword evidence="1" id="KW-0812">Transmembrane</keyword>
<evidence type="ECO:0000313" key="3">
    <source>
        <dbReference type="Proteomes" id="UP000067626"/>
    </source>
</evidence>
<dbReference type="EMBL" id="CP012159">
    <property type="protein sequence ID" value="AKT38614.1"/>
    <property type="molecule type" value="Genomic_DNA"/>
</dbReference>
<dbReference type="AlphaFoldDB" id="A0A0K1ECQ0"/>
<keyword evidence="3" id="KW-1185">Reference proteome</keyword>
<dbReference type="STRING" id="52.CMC5_027610"/>
<keyword evidence="1" id="KW-1133">Transmembrane helix</keyword>
<gene>
    <name evidence="2" type="ORF">CMC5_027610</name>
</gene>